<comment type="caution">
    <text evidence="1">The sequence shown here is derived from an EMBL/GenBank/DDBJ whole genome shotgun (WGS) entry which is preliminary data.</text>
</comment>
<evidence type="ECO:0000313" key="1">
    <source>
        <dbReference type="EMBL" id="TMP76780.1"/>
    </source>
</evidence>
<name>A0A5S3YMV8_9GAMM</name>
<proteinExistence type="predicted"/>
<dbReference type="AlphaFoldDB" id="A0A5S3YMV8"/>
<organism evidence="1 2">
    <name type="scientific">Pseudoalteromonas phenolica</name>
    <dbReference type="NCBI Taxonomy" id="161398"/>
    <lineage>
        <taxon>Bacteria</taxon>
        <taxon>Pseudomonadati</taxon>
        <taxon>Pseudomonadota</taxon>
        <taxon>Gammaproteobacteria</taxon>
        <taxon>Alteromonadales</taxon>
        <taxon>Pseudoalteromonadaceae</taxon>
        <taxon>Pseudoalteromonas</taxon>
    </lineage>
</organism>
<dbReference type="EMBL" id="PNCM01000260">
    <property type="protein sequence ID" value="TMP76780.1"/>
    <property type="molecule type" value="Genomic_DNA"/>
</dbReference>
<protein>
    <submittedName>
        <fullName evidence="1">Peptidase M14</fullName>
    </submittedName>
</protein>
<accession>A0A5S3YMV8</accession>
<feature type="non-terminal residue" evidence="1">
    <location>
        <position position="1"/>
    </location>
</feature>
<reference evidence="2" key="2">
    <citation type="submission" date="2019-06" db="EMBL/GenBank/DDBJ databases">
        <title>Co-occurence of chitin degradation, pigmentation and bioactivity in marine Pseudoalteromonas.</title>
        <authorList>
            <person name="Sonnenschein E.C."/>
            <person name="Bech P.K."/>
        </authorList>
    </citation>
    <scope>NUCLEOTIDE SEQUENCE [LARGE SCALE GENOMIC DNA]</scope>
    <source>
        <strain evidence="2">S1189</strain>
    </source>
</reference>
<reference evidence="1 2" key="1">
    <citation type="submission" date="2017-12" db="EMBL/GenBank/DDBJ databases">
        <authorList>
            <person name="Paulsen S."/>
            <person name="Gram L.K."/>
        </authorList>
    </citation>
    <scope>NUCLEOTIDE SEQUENCE [LARGE SCALE GENOMIC DNA]</scope>
    <source>
        <strain evidence="1 2">S1189</strain>
    </source>
</reference>
<feature type="non-terminal residue" evidence="1">
    <location>
        <position position="95"/>
    </location>
</feature>
<evidence type="ECO:0000313" key="2">
    <source>
        <dbReference type="Proteomes" id="UP000307362"/>
    </source>
</evidence>
<gene>
    <name evidence="1" type="ORF">CWB73_21330</name>
</gene>
<sequence length="95" mass="11206">TSLSTFQASTTHRRALLDYQQQFYQQANELASKDEINGYVVARGKDNYRFQAFVDLLKQHQIEVKYLSKIKEVENTEYQQGDLYIPLAQPQYRLI</sequence>
<dbReference type="Proteomes" id="UP000307362">
    <property type="component" value="Unassembled WGS sequence"/>
</dbReference>